<dbReference type="Pfam" id="PF00400">
    <property type="entry name" value="WD40"/>
    <property type="match status" value="1"/>
</dbReference>
<dbReference type="Gene3D" id="2.130.10.10">
    <property type="entry name" value="YVTN repeat-like/Quinoprotein amine dehydrogenase"/>
    <property type="match status" value="2"/>
</dbReference>
<dbReference type="InterPro" id="IPR036322">
    <property type="entry name" value="WD40_repeat_dom_sf"/>
</dbReference>
<dbReference type="Pfam" id="PF00439">
    <property type="entry name" value="Bromodomain"/>
    <property type="match status" value="1"/>
</dbReference>
<dbReference type="Pfam" id="PF25437">
    <property type="entry name" value="BRWD1_N"/>
    <property type="match status" value="1"/>
</dbReference>
<dbReference type="PANTHER" id="PTHR16266">
    <property type="entry name" value="WD REPEAT DOMAIN 9"/>
    <property type="match status" value="1"/>
</dbReference>
<keyword evidence="1 2" id="KW-0103">Bromodomain</keyword>
<feature type="region of interest" description="Disordered" evidence="4">
    <location>
        <begin position="1675"/>
        <end position="1739"/>
    </location>
</feature>
<dbReference type="VEuPathDB" id="CryptoDB:Cvel_9760"/>
<evidence type="ECO:0000256" key="4">
    <source>
        <dbReference type="SAM" id="MobiDB-lite"/>
    </source>
</evidence>
<dbReference type="InterPro" id="IPR001680">
    <property type="entry name" value="WD40_rpt"/>
</dbReference>
<feature type="compositionally biased region" description="Gly residues" evidence="4">
    <location>
        <begin position="1143"/>
        <end position="1153"/>
    </location>
</feature>
<dbReference type="InterPro" id="IPR001487">
    <property type="entry name" value="Bromodomain"/>
</dbReference>
<accession>A0A0G4HZM5</accession>
<feature type="compositionally biased region" description="Low complexity" evidence="4">
    <location>
        <begin position="2368"/>
        <end position="2399"/>
    </location>
</feature>
<sequence length="2479" mass="269180">MEGSSLSPGGPLLPELYFFILQILKNGPCEETGKILLQELRQRDLLPQRRDLQGNSRTATSEEAQYQLQTLSFPRFIELLEGFREKRKENAMAPIFADDSETLSSLHKRLGTSSVMRQKMSRLVPLVNNSRELDMELVAKRMDRLKTIWVHRVPSDPGIPATTLCALYDRTGKTIVSAGEDKVVKLYNAQTLNLVYTIRGHQGEILDLSISLDNRFLASADKTGLVLLWRLGDTSYDPMAVIRHDRPANFIRFCKGPGADCQERLIVVTEDLALFMYDVQKLVACDGKLYTHEADVQLDFEMRRGKTCAFALATAPQDPSTGNCWMAIGGSNGRKLWLVRTLPRRQSKILEGSQGGAGYAGVCLADSGDESNQQLCAVPPTPPRASVPGPPSPFPPVPRASGVNLTLAQERFQRVRRHMSEYVEKEFEDHTGGVTDILFAQNGKDFATAAENDAVLVYWGSKKEALKDWPPPTRLKSTLFWEKETVAAAQEVDSLAPNPSKAKLRYFVEGVAWAAGDSLLAVAECLARKSDDCTPEKVAVSVFDPQTGQQIHRMEHPEFHRTRVFALVGNPVPEASHFAFTASLDGRVSVWDLKKGRLAFKKKMDGRVIPREFRDGCWNPRGTQFILGDSLGCLSVFGAGSKEAFSCTPDAQFFSNDYAPLVHDRYGQMQDQNTATAPQLIPRDQRPLCTAHGNPYPLQPPPPILTSHGPLESPEKAKRDEDGGAEGKKGKETIKMERIEEDEELDLDEKKENENPNRDPLLDRRLPIPILEPEEDHSLTATFATHTAPPGSAGFRERELYREARTALRDAAGPARAQAQQADRRLPGFAAAVRAGQFLEPPRAQQPIQAETQTQDQIPPGVIPGSPVVPVVDEENAQSNVQGANDLLGGGGQGAFLALVNAATSLDPSRGGTLRSTQILEQIGASGVLSGEAHEVGRLLRRRQVVDARFDTDGCVDPSLAWENPLDAQPGPADAPGVLALAGGAAVGGLGMGGRRERQRGGGRRRGGGQRGRRGRPPGSARAGRSRMDLAAVAAGDAQRERRYRTRDRQQSGWDAFMSAERRLDRDSEDDGSDVDPSWSAERPGRRPAAGGGDGDSAGEEEEDVLDGAELFDGDSSLFDSDEDIGGSEEEEGGTRRRTRRGAAGGRNRGGGVSNRPVPRRRRPVEDHWVVPAPARSPPTRGAAAAAAAAGLPSSSEGAVPVDVDVVAGGVSAASAEDLLPDLRTLPLIKLSGSGSGNQWSYKDEIMNTSDMRNVFKWEFRLRGMPFDEALFRECLGLPPPGPGGARGGRPSVAAAAAAAGGEEGGRSSLEKAEEEESDGESSVEVAEDMPGPFNERFDQIPPLTVIEEFKKPPEDETCAECGRGAFVNERPLKKIVSSLPDARVEAATEGLIGPFSIRKGVKPRWFHQSCLFAVAGIDVDPLNRGLWALPIHHRLDCKNSQCDRKNAHVGCWRPNCKATFCYWCSLEENRRNPAEPHMMDTLKHHYFYCSKCWASFKKERQGLTLSRLITGRAFLDADLRSWLLSDSFDPCGFVPQLGDVVRFFPDGFNRLYFNDAVPVWIPSLNRHPADCQIIAMTFELPGLLEWNNAEDDQAVEAVLSMKILAPHPDAGRVFTIHYKPSGEADYLILRSSVLKGLQRQRNLWKKGSRCKGKVDGEFWDATIIKLRSSRRWPHFPLPTPGTSAEEPTVENPTSSSSSSAAGSSSAIVPVPTVVNVDEEKEEEGGDDQDHVPSNEGWDSIKIRWQSDGTELWMCAWEVFPVPPDPPITDALPPVTENRLALTDATAAQPVNAPAPCPEAAAAVPVSVQVPAEQGGGEGSEGSRSLGGQSSQENRPPTHDLMQEPTGGNQERGGGGSILTAAEGADHPMDGSGEAKCLQVGGGQMDEAKANIKHHQLQQPQEGSALKVEAPSPSRGASLALALAVPPPSVTLPLSVEGQHEEEDLSGLVCTERIEKSREKALEEAVGWIISDTQMSKRFEDFIHPIPLPNEGQQRDHWVVNYWRTVPLPICLDLIHSRLKKGFYRREIAFRFDLDLIVWNCNLFHGINSNFKKEAAAMCALILSKADEKVAFREEQQMEAQSPIAQQMGFAPRSTLGLYDPSAPQSDSEAETGEDSPLDKRLVPLRLQNHLSSHMPHQPAAGRVVSRREGLRNRADRGVLDYRRPETLFRDGQGGSQETDRGRGPGPALRRQHLRPRAPPPGSLLEAGGPCASSSRNLFSPQEAGAGGEDSDDPYARPRPQVSRRRPRGELVLLDQQETEVDKGPFVSESAGLPGGGMLTQREALGTRGRPRGVVEVKEAQQETHQSRGYGGMGTGGVGLGGGVWGGPSEGDRMATRKRGRDYANENAAAAASASSSSLRVLQQPFGSSAAALQSSSSAFGPSAAAVSRAGAAVQAGAVAPPPEKRARRTTRNTGKQGNGSSRRFLEPPGGASASSAAAPSRPSSRPRRAASQRASEANKAIVNEFDDDDEEEEQFDSD</sequence>
<feature type="repeat" description="WD" evidence="3">
    <location>
        <begin position="198"/>
        <end position="231"/>
    </location>
</feature>
<dbReference type="SUPFAM" id="SSF50978">
    <property type="entry name" value="WD40 repeat-like"/>
    <property type="match status" value="1"/>
</dbReference>
<feature type="compositionally biased region" description="Acidic residues" evidence="4">
    <location>
        <begin position="1313"/>
        <end position="1328"/>
    </location>
</feature>
<feature type="compositionally biased region" description="Acidic residues" evidence="4">
    <location>
        <begin position="1097"/>
        <end position="1113"/>
    </location>
</feature>
<evidence type="ECO:0000313" key="6">
    <source>
        <dbReference type="EMBL" id="CEM50040.1"/>
    </source>
</evidence>
<name>A0A0G4HZM5_9ALVE</name>
<feature type="compositionally biased region" description="Gly residues" evidence="4">
    <location>
        <begin position="2309"/>
        <end position="2329"/>
    </location>
</feature>
<dbReference type="InterPro" id="IPR036427">
    <property type="entry name" value="Bromodomain-like_sf"/>
</dbReference>
<dbReference type="InterPro" id="IPR015943">
    <property type="entry name" value="WD40/YVTN_repeat-like_dom_sf"/>
</dbReference>
<evidence type="ECO:0000259" key="5">
    <source>
        <dbReference type="PROSITE" id="PS50014"/>
    </source>
</evidence>
<dbReference type="PANTHER" id="PTHR16266:SF17">
    <property type="entry name" value="BRWD3"/>
    <property type="match status" value="1"/>
</dbReference>
<feature type="compositionally biased region" description="Low complexity" evidence="4">
    <location>
        <begin position="1172"/>
        <end position="1196"/>
    </location>
</feature>
<dbReference type="SMART" id="SM00320">
    <property type="entry name" value="WD40"/>
    <property type="match status" value="4"/>
</dbReference>
<feature type="compositionally biased region" description="Low complexity" evidence="4">
    <location>
        <begin position="2428"/>
        <end position="2444"/>
    </location>
</feature>
<protein>
    <recommendedName>
        <fullName evidence="5">Bromo domain-containing protein</fullName>
    </recommendedName>
</protein>
<evidence type="ECO:0000256" key="2">
    <source>
        <dbReference type="PROSITE-ProRule" id="PRU00035"/>
    </source>
</evidence>
<evidence type="ECO:0000256" key="3">
    <source>
        <dbReference type="PROSITE-ProRule" id="PRU00221"/>
    </source>
</evidence>
<proteinExistence type="predicted"/>
<evidence type="ECO:0000256" key="1">
    <source>
        <dbReference type="ARBA" id="ARBA00023117"/>
    </source>
</evidence>
<feature type="region of interest" description="Disordered" evidence="4">
    <location>
        <begin position="676"/>
        <end position="763"/>
    </location>
</feature>
<feature type="compositionally biased region" description="Polar residues" evidence="4">
    <location>
        <begin position="2412"/>
        <end position="2422"/>
    </location>
</feature>
<organism evidence="6">
    <name type="scientific">Chromera velia CCMP2878</name>
    <dbReference type="NCBI Taxonomy" id="1169474"/>
    <lineage>
        <taxon>Eukaryota</taxon>
        <taxon>Sar</taxon>
        <taxon>Alveolata</taxon>
        <taxon>Colpodellida</taxon>
        <taxon>Chromeraceae</taxon>
        <taxon>Chromera</taxon>
    </lineage>
</organism>
<keyword evidence="3" id="KW-0853">WD repeat</keyword>
<feature type="compositionally biased region" description="Low complexity" evidence="4">
    <location>
        <begin position="1695"/>
        <end position="1707"/>
    </location>
</feature>
<dbReference type="GO" id="GO:0005634">
    <property type="term" value="C:nucleus"/>
    <property type="evidence" value="ECO:0007669"/>
    <property type="project" value="TreeGrafter"/>
</dbReference>
<dbReference type="Gene3D" id="1.20.920.10">
    <property type="entry name" value="Bromodomain-like"/>
    <property type="match status" value="1"/>
</dbReference>
<feature type="region of interest" description="Disordered" evidence="4">
    <location>
        <begin position="1299"/>
        <end position="1338"/>
    </location>
</feature>
<feature type="compositionally biased region" description="Basic and acidic residues" evidence="4">
    <location>
        <begin position="2146"/>
        <end position="2169"/>
    </location>
</feature>
<feature type="compositionally biased region" description="Acidic residues" evidence="4">
    <location>
        <begin position="1717"/>
        <end position="1727"/>
    </location>
</feature>
<feature type="compositionally biased region" description="Basic and acidic residues" evidence="4">
    <location>
        <begin position="748"/>
        <end position="763"/>
    </location>
</feature>
<dbReference type="InterPro" id="IPR052060">
    <property type="entry name" value="Bromo_WD_repeat"/>
</dbReference>
<feature type="compositionally biased region" description="Basic and acidic residues" evidence="4">
    <location>
        <begin position="713"/>
        <end position="738"/>
    </location>
</feature>
<dbReference type="GO" id="GO:0006357">
    <property type="term" value="P:regulation of transcription by RNA polymerase II"/>
    <property type="evidence" value="ECO:0007669"/>
    <property type="project" value="TreeGrafter"/>
</dbReference>
<feature type="compositionally biased region" description="Basic residues" evidence="4">
    <location>
        <begin position="1001"/>
        <end position="1016"/>
    </location>
</feature>
<feature type="region of interest" description="Disordered" evidence="4">
    <location>
        <begin position="2131"/>
        <end position="2479"/>
    </location>
</feature>
<feature type="compositionally biased region" description="Acidic residues" evidence="4">
    <location>
        <begin position="1120"/>
        <end position="1132"/>
    </location>
</feature>
<dbReference type="SUPFAM" id="SSF47370">
    <property type="entry name" value="Bromodomain"/>
    <property type="match status" value="1"/>
</dbReference>
<feature type="compositionally biased region" description="Low complexity" evidence="4">
    <location>
        <begin position="1822"/>
        <end position="1833"/>
    </location>
</feature>
<dbReference type="GO" id="GO:0007010">
    <property type="term" value="P:cytoskeleton organization"/>
    <property type="evidence" value="ECO:0007669"/>
    <property type="project" value="TreeGrafter"/>
</dbReference>
<dbReference type="EMBL" id="CDMZ01004530">
    <property type="protein sequence ID" value="CEM50040.1"/>
    <property type="molecule type" value="Genomic_DNA"/>
</dbReference>
<feature type="region of interest" description="Disordered" evidence="4">
    <location>
        <begin position="989"/>
        <end position="1196"/>
    </location>
</feature>
<feature type="compositionally biased region" description="Basic and acidic residues" evidence="4">
    <location>
        <begin position="2293"/>
        <end position="2306"/>
    </location>
</feature>
<dbReference type="PROSITE" id="PS50014">
    <property type="entry name" value="BROMODOMAIN_2"/>
    <property type="match status" value="1"/>
</dbReference>
<reference evidence="6" key="1">
    <citation type="submission" date="2014-11" db="EMBL/GenBank/DDBJ databases">
        <authorList>
            <person name="Otto D Thomas"/>
            <person name="Naeem Raeece"/>
        </authorList>
    </citation>
    <scope>NUCLEOTIDE SEQUENCE</scope>
</reference>
<dbReference type="PROSITE" id="PS50082">
    <property type="entry name" value="WD_REPEATS_2"/>
    <property type="match status" value="1"/>
</dbReference>
<feature type="compositionally biased region" description="Acidic residues" evidence="4">
    <location>
        <begin position="2465"/>
        <end position="2479"/>
    </location>
</feature>
<feature type="compositionally biased region" description="Low complexity" evidence="4">
    <location>
        <begin position="2348"/>
        <end position="2358"/>
    </location>
</feature>
<feature type="region of interest" description="Disordered" evidence="4">
    <location>
        <begin position="2095"/>
        <end position="2119"/>
    </location>
</feature>
<dbReference type="InterPro" id="IPR057452">
    <property type="entry name" value="BRWD/PHIP_N"/>
</dbReference>
<dbReference type="GO" id="GO:0008360">
    <property type="term" value="P:regulation of cell shape"/>
    <property type="evidence" value="ECO:0007669"/>
    <property type="project" value="TreeGrafter"/>
</dbReference>
<feature type="region of interest" description="Disordered" evidence="4">
    <location>
        <begin position="1811"/>
        <end position="1876"/>
    </location>
</feature>
<feature type="domain" description="Bromo" evidence="5">
    <location>
        <begin position="1974"/>
        <end position="2052"/>
    </location>
</feature>
<gene>
    <name evidence="6" type="ORF">Cvel_9760</name>
</gene>